<evidence type="ECO:0008006" key="3">
    <source>
        <dbReference type="Google" id="ProtNLM"/>
    </source>
</evidence>
<sequence length="109" mass="12508">MTVCNRLKSKQKAIVEFIETNGPATPRQIRKLLGCDIREAYDRLKRLGMAGIVKNIGKPKHPEYQLVQRWQEKIKRPKPRIPAAPSAADVCRQNWQGYEIHKIFGSARA</sequence>
<accession>A0A807LKU0</accession>
<dbReference type="RefSeq" id="WP_076770045.1">
    <property type="nucleotide sequence ID" value="NZ_CP019445.1"/>
</dbReference>
<organism evidence="1 2">
    <name type="scientific">Kosakonia cowanii JCM 10956 = DSM 18146</name>
    <dbReference type="NCBI Taxonomy" id="1300165"/>
    <lineage>
        <taxon>Bacteria</taxon>
        <taxon>Pseudomonadati</taxon>
        <taxon>Pseudomonadota</taxon>
        <taxon>Gammaproteobacteria</taxon>
        <taxon>Enterobacterales</taxon>
        <taxon>Enterobacteriaceae</taxon>
        <taxon>Kosakonia</taxon>
    </lineage>
</organism>
<proteinExistence type="predicted"/>
<dbReference type="Proteomes" id="UP000187148">
    <property type="component" value="Chromosome"/>
</dbReference>
<dbReference type="KEGG" id="kco:BWI95_18945"/>
<dbReference type="SUPFAM" id="SSF46785">
    <property type="entry name" value="Winged helix' DNA-binding domain"/>
    <property type="match status" value="1"/>
</dbReference>
<dbReference type="InterPro" id="IPR036390">
    <property type="entry name" value="WH_DNA-bd_sf"/>
</dbReference>
<reference evidence="1 2" key="1">
    <citation type="submission" date="2017-01" db="EMBL/GenBank/DDBJ databases">
        <authorList>
            <person name="Cao J.-M."/>
        </authorList>
    </citation>
    <scope>NUCLEOTIDE SEQUENCE [LARGE SCALE GENOMIC DNA]</scope>
    <source>
        <strain evidence="1 2">888-76</strain>
    </source>
</reference>
<keyword evidence="2" id="KW-1185">Reference proteome</keyword>
<evidence type="ECO:0000313" key="2">
    <source>
        <dbReference type="Proteomes" id="UP000187148"/>
    </source>
</evidence>
<dbReference type="EMBL" id="CP019445">
    <property type="protein sequence ID" value="APZ06971.1"/>
    <property type="molecule type" value="Genomic_DNA"/>
</dbReference>
<gene>
    <name evidence="1" type="ORF">BWI95_18945</name>
</gene>
<protein>
    <recommendedName>
        <fullName evidence="3">Transcriptional regulator</fullName>
    </recommendedName>
</protein>
<evidence type="ECO:0000313" key="1">
    <source>
        <dbReference type="EMBL" id="APZ06971.1"/>
    </source>
</evidence>
<name>A0A807LKU0_9ENTR</name>
<dbReference type="AlphaFoldDB" id="A0A807LKU0"/>